<protein>
    <submittedName>
        <fullName evidence="2">(Mediterranean fruit fly) hypothetical protein</fullName>
    </submittedName>
</protein>
<keyword evidence="3" id="KW-1185">Reference proteome</keyword>
<evidence type="ECO:0000313" key="2">
    <source>
        <dbReference type="EMBL" id="CAD7003878.1"/>
    </source>
</evidence>
<dbReference type="EMBL" id="CAJHJT010000034">
    <property type="protein sequence ID" value="CAD7003878.1"/>
    <property type="molecule type" value="Genomic_DNA"/>
</dbReference>
<reference evidence="2" key="1">
    <citation type="submission" date="2020-11" db="EMBL/GenBank/DDBJ databases">
        <authorList>
            <person name="Whitehead M."/>
        </authorList>
    </citation>
    <scope>NUCLEOTIDE SEQUENCE</scope>
    <source>
        <strain evidence="2">EGII</strain>
    </source>
</reference>
<proteinExistence type="predicted"/>
<evidence type="ECO:0000256" key="1">
    <source>
        <dbReference type="SAM" id="MobiDB-lite"/>
    </source>
</evidence>
<gene>
    <name evidence="2" type="ORF">CCAP1982_LOCUS12308</name>
</gene>
<organism evidence="2 3">
    <name type="scientific">Ceratitis capitata</name>
    <name type="common">Mediterranean fruit fly</name>
    <name type="synonym">Tephritis capitata</name>
    <dbReference type="NCBI Taxonomy" id="7213"/>
    <lineage>
        <taxon>Eukaryota</taxon>
        <taxon>Metazoa</taxon>
        <taxon>Ecdysozoa</taxon>
        <taxon>Arthropoda</taxon>
        <taxon>Hexapoda</taxon>
        <taxon>Insecta</taxon>
        <taxon>Pterygota</taxon>
        <taxon>Neoptera</taxon>
        <taxon>Endopterygota</taxon>
        <taxon>Diptera</taxon>
        <taxon>Brachycera</taxon>
        <taxon>Muscomorpha</taxon>
        <taxon>Tephritoidea</taxon>
        <taxon>Tephritidae</taxon>
        <taxon>Ceratitis</taxon>
        <taxon>Ceratitis</taxon>
    </lineage>
</organism>
<feature type="compositionally biased region" description="Polar residues" evidence="1">
    <location>
        <begin position="1"/>
        <end position="12"/>
    </location>
</feature>
<feature type="region of interest" description="Disordered" evidence="1">
    <location>
        <begin position="1"/>
        <end position="28"/>
    </location>
</feature>
<accession>A0A811UZZ2</accession>
<dbReference type="AlphaFoldDB" id="A0A811UZZ2"/>
<feature type="non-terminal residue" evidence="2">
    <location>
        <position position="1"/>
    </location>
</feature>
<sequence>MTTVKEANNNQKECTKNKIPKHNQHNTQLNEENRCCSSFRLTTTATNGRRSSVAQPCYVLEPQARVACKFRQLDNECGMLMMEFRELQ</sequence>
<evidence type="ECO:0000313" key="3">
    <source>
        <dbReference type="Proteomes" id="UP000606786"/>
    </source>
</evidence>
<dbReference type="Proteomes" id="UP000606786">
    <property type="component" value="Unassembled WGS sequence"/>
</dbReference>
<name>A0A811UZZ2_CERCA</name>
<comment type="caution">
    <text evidence="2">The sequence shown here is derived from an EMBL/GenBank/DDBJ whole genome shotgun (WGS) entry which is preliminary data.</text>
</comment>